<dbReference type="GO" id="GO:0032259">
    <property type="term" value="P:methylation"/>
    <property type="evidence" value="ECO:0007669"/>
    <property type="project" value="UniProtKB-KW"/>
</dbReference>
<dbReference type="GO" id="GO:0008168">
    <property type="term" value="F:methyltransferase activity"/>
    <property type="evidence" value="ECO:0007669"/>
    <property type="project" value="UniProtKB-KW"/>
</dbReference>
<name>A0ABV3XMY7_9RHOB</name>
<protein>
    <recommendedName>
        <fullName evidence="1">site-specific DNA-methyltransferase (adenine-specific)</fullName>
        <ecNumber evidence="1">2.1.1.72</ecNumber>
    </recommendedName>
</protein>
<evidence type="ECO:0000259" key="6">
    <source>
        <dbReference type="Pfam" id="PF20465"/>
    </source>
</evidence>
<evidence type="ECO:0000313" key="9">
    <source>
        <dbReference type="Proteomes" id="UP001560019"/>
    </source>
</evidence>
<dbReference type="RefSeq" id="WP_125403969.1">
    <property type="nucleotide sequence ID" value="NZ_JBEHHI010000001.1"/>
</dbReference>
<dbReference type="Pfam" id="PF20465">
    <property type="entry name" value="MmeI_hel"/>
    <property type="match status" value="1"/>
</dbReference>
<proteinExistence type="predicted"/>
<keyword evidence="9" id="KW-1185">Reference proteome</keyword>
<dbReference type="PRINTS" id="PR00507">
    <property type="entry name" value="N12N6MTFRASE"/>
</dbReference>
<comment type="caution">
    <text evidence="8">The sequence shown here is derived from an EMBL/GenBank/DDBJ whole genome shotgun (WGS) entry which is preliminary data.</text>
</comment>
<dbReference type="Pfam" id="PF20464">
    <property type="entry name" value="MmeI_N"/>
    <property type="match status" value="1"/>
</dbReference>
<dbReference type="InterPro" id="IPR029063">
    <property type="entry name" value="SAM-dependent_MTases_sf"/>
</dbReference>
<comment type="catalytic activity">
    <reaction evidence="4">
        <text>a 2'-deoxyadenosine in DNA + S-adenosyl-L-methionine = an N(6)-methyl-2'-deoxyadenosine in DNA + S-adenosyl-L-homocysteine + H(+)</text>
        <dbReference type="Rhea" id="RHEA:15197"/>
        <dbReference type="Rhea" id="RHEA-COMP:12418"/>
        <dbReference type="Rhea" id="RHEA-COMP:12419"/>
        <dbReference type="ChEBI" id="CHEBI:15378"/>
        <dbReference type="ChEBI" id="CHEBI:57856"/>
        <dbReference type="ChEBI" id="CHEBI:59789"/>
        <dbReference type="ChEBI" id="CHEBI:90615"/>
        <dbReference type="ChEBI" id="CHEBI:90616"/>
        <dbReference type="EC" id="2.1.1.72"/>
    </reaction>
</comment>
<dbReference type="Proteomes" id="UP001560019">
    <property type="component" value="Unassembled WGS sequence"/>
</dbReference>
<dbReference type="EMBL" id="JBEHHI010000001">
    <property type="protein sequence ID" value="MEX5726682.1"/>
    <property type="molecule type" value="Genomic_DNA"/>
</dbReference>
<sequence length="954" mass="106866">MQAADFIKKWEAAELKERSASQAHFLDLCALLGIEDPVSADPKGDWFTFERGASKTSGGEGWADVWRKGCFAWEYKGKKKDLDKAFDQLLQYSIALENPPLLIVSDMTRIRIQTNWTNTVQQVHEITTPDLLDASKRDLLRACFTDPESLRPAKTRQALTEEAAQKFASLAQRLRERGHDPETVAHFVNRLVFCMFAEDVDLLPNKMFQKMLELCQKDPTEFQPFAKDLFAAMQSGGRVGFEKVEWFNGGLFDDDTALPLEKDDLADLLAAAKLDWSEIDPSILGTLFERGLDPDKRSQLGAHYTDRDKIMQIVNPVVVEPLLAEWAEVKGQIEAALSKAESAKSRSARTKAEKEAERLHAAFLERLRGFRVLDPACGSGNFLYLSLLALKDIEHRTNLEAEALGLPRGFPTIGPECVKGIELNPYAAELARVSVWVGEIQWMRRNGFDAARNPILRPLGTIENRDAVLAPDGSKADWPDADVVVGNPPFLGVYKRLSELGEDYNAALTKAWPEVSGATDLVVYWVAKAWQMIEEGTLTAAGLVTTNSIRGGANRETLKPIVSNGEIFEAWSDEEWTVEGAAVRVSMICFGNRIDRAPKLNGLPVKEIYSDLSASDGGIDLTRASRLNENKRVAFLGTKKGGPFDLDGATARAFIAMPTNPNGKRNAEVIHRRFTGTDLARRFEDRWVIDFGHGVSEGDAALFEGPFQHVLEHVKPIRDKNRREWRRIHYWLHSETAPGLRAAVLGRPRFIATPRVAKYRLYSWLHEGASLDDGAIGIGRDDDTSFGILHSKFHELWALRMGTFLGKGNDPRYTPSTTFETFPFPEGLTPDIPATDYADDPRAQKIAEAAAELNRLRENWLNPPDLVDKVPEVVEGYPDRLIPKDDKAAKELKKRTLTNLYNARPAWLDHAHKKLGEAVAEAYGWGDDWRDGKLTDDEILARLFRLNQERAAKQ</sequence>
<dbReference type="Pfam" id="PF20473">
    <property type="entry name" value="MmeI_Mtase"/>
    <property type="match status" value="1"/>
</dbReference>
<dbReference type="PROSITE" id="PS00092">
    <property type="entry name" value="N6_MTASE"/>
    <property type="match status" value="1"/>
</dbReference>
<dbReference type="InterPro" id="IPR050953">
    <property type="entry name" value="N4_N6_ade-DNA_methylase"/>
</dbReference>
<dbReference type="InterPro" id="IPR002052">
    <property type="entry name" value="DNA_methylase_N6_adenine_CS"/>
</dbReference>
<keyword evidence="2 8" id="KW-0489">Methyltransferase</keyword>
<gene>
    <name evidence="8" type="ORF">Ga0609869_000035</name>
</gene>
<dbReference type="SUPFAM" id="SSF53335">
    <property type="entry name" value="S-adenosyl-L-methionine-dependent methyltransferases"/>
    <property type="match status" value="1"/>
</dbReference>
<evidence type="ECO:0000259" key="5">
    <source>
        <dbReference type="Pfam" id="PF20464"/>
    </source>
</evidence>
<evidence type="ECO:0000256" key="1">
    <source>
        <dbReference type="ARBA" id="ARBA00011900"/>
    </source>
</evidence>
<dbReference type="PANTHER" id="PTHR33841">
    <property type="entry name" value="DNA METHYLTRANSFERASE YEEA-RELATED"/>
    <property type="match status" value="1"/>
</dbReference>
<keyword evidence="3" id="KW-0808">Transferase</keyword>
<evidence type="ECO:0000256" key="4">
    <source>
        <dbReference type="ARBA" id="ARBA00047942"/>
    </source>
</evidence>
<dbReference type="EC" id="2.1.1.72" evidence="1"/>
<feature type="domain" description="MmeI-like N-terminal" evidence="5">
    <location>
        <begin position="1"/>
        <end position="176"/>
    </location>
</feature>
<accession>A0ABV3XMY7</accession>
<evidence type="ECO:0000313" key="8">
    <source>
        <dbReference type="EMBL" id="MEX5726682.1"/>
    </source>
</evidence>
<evidence type="ECO:0000256" key="2">
    <source>
        <dbReference type="ARBA" id="ARBA00022603"/>
    </source>
</evidence>
<dbReference type="InterPro" id="IPR046816">
    <property type="entry name" value="MmeI_Mtase"/>
</dbReference>
<evidence type="ECO:0000256" key="3">
    <source>
        <dbReference type="ARBA" id="ARBA00022679"/>
    </source>
</evidence>
<dbReference type="InterPro" id="IPR046819">
    <property type="entry name" value="MmeI_hel"/>
</dbReference>
<reference evidence="8 9" key="1">
    <citation type="submission" date="2024-06" db="EMBL/GenBank/DDBJ databases">
        <title>Genome of Rhodovulum iodosum, a marine photoferrotroph.</title>
        <authorList>
            <person name="Bianchini G."/>
            <person name="Nikeleit V."/>
            <person name="Kappler A."/>
            <person name="Bryce C."/>
            <person name="Sanchez-Baracaldo P."/>
        </authorList>
    </citation>
    <scope>NUCLEOTIDE SEQUENCE [LARGE SCALE GENOMIC DNA]</scope>
    <source>
        <strain evidence="8 9">UT/N1</strain>
    </source>
</reference>
<dbReference type="InterPro" id="IPR046817">
    <property type="entry name" value="MmeI_N"/>
</dbReference>
<dbReference type="Gene3D" id="3.40.50.150">
    <property type="entry name" value="Vaccinia Virus protein VP39"/>
    <property type="match status" value="1"/>
</dbReference>
<feature type="domain" description="MmeI-like DNA-methyltransferase" evidence="7">
    <location>
        <begin position="353"/>
        <end position="591"/>
    </location>
</feature>
<dbReference type="PANTHER" id="PTHR33841:SF1">
    <property type="entry name" value="DNA METHYLTRANSFERASE A"/>
    <property type="match status" value="1"/>
</dbReference>
<organism evidence="8 9">
    <name type="scientific">Rhodovulum iodosum</name>
    <dbReference type="NCBI Taxonomy" id="68291"/>
    <lineage>
        <taxon>Bacteria</taxon>
        <taxon>Pseudomonadati</taxon>
        <taxon>Pseudomonadota</taxon>
        <taxon>Alphaproteobacteria</taxon>
        <taxon>Rhodobacterales</taxon>
        <taxon>Paracoccaceae</taxon>
        <taxon>Rhodovulum</taxon>
    </lineage>
</organism>
<evidence type="ECO:0000259" key="7">
    <source>
        <dbReference type="Pfam" id="PF20473"/>
    </source>
</evidence>
<feature type="domain" description="MmeI-like helicase spacer" evidence="6">
    <location>
        <begin position="183"/>
        <end position="252"/>
    </location>
</feature>